<dbReference type="Proteomes" id="UP000812287">
    <property type="component" value="Unassembled WGS sequence"/>
</dbReference>
<name>A0A9P7VI39_9AGAR</name>
<proteinExistence type="predicted"/>
<reference evidence="1" key="1">
    <citation type="submission" date="2020-11" db="EMBL/GenBank/DDBJ databases">
        <title>Adaptations for nitrogen fixation in a non-lichenized fungal sporocarp promotes dispersal by wood-feeding termites.</title>
        <authorList>
            <consortium name="DOE Joint Genome Institute"/>
            <person name="Koch R.A."/>
            <person name="Yoon G."/>
            <person name="Arayal U."/>
            <person name="Lail K."/>
            <person name="Amirebrahimi M."/>
            <person name="Labutti K."/>
            <person name="Lipzen A."/>
            <person name="Riley R."/>
            <person name="Barry K."/>
            <person name="Henrissat B."/>
            <person name="Grigoriev I.V."/>
            <person name="Herr J.R."/>
            <person name="Aime M.C."/>
        </authorList>
    </citation>
    <scope>NUCLEOTIDE SEQUENCE</scope>
    <source>
        <strain evidence="1">MCA 3950</strain>
    </source>
</reference>
<organism evidence="1 2">
    <name type="scientific">Guyanagaster necrorhizus</name>
    <dbReference type="NCBI Taxonomy" id="856835"/>
    <lineage>
        <taxon>Eukaryota</taxon>
        <taxon>Fungi</taxon>
        <taxon>Dikarya</taxon>
        <taxon>Basidiomycota</taxon>
        <taxon>Agaricomycotina</taxon>
        <taxon>Agaricomycetes</taxon>
        <taxon>Agaricomycetidae</taxon>
        <taxon>Agaricales</taxon>
        <taxon>Marasmiineae</taxon>
        <taxon>Physalacriaceae</taxon>
        <taxon>Guyanagaster</taxon>
    </lineage>
</organism>
<sequence>MLCIESRHPASPMNPIFQTLAYTVPKSIKACLYYSTFPRSFLPSSSAAPSSSLLSSSVIVWPVSRWKCTGLERPHHQHFIQHTYQPSAGADG</sequence>
<dbReference type="AlphaFoldDB" id="A0A9P7VI39"/>
<protein>
    <submittedName>
        <fullName evidence="1">Uncharacterized protein</fullName>
    </submittedName>
</protein>
<evidence type="ECO:0000313" key="1">
    <source>
        <dbReference type="EMBL" id="KAG7440965.1"/>
    </source>
</evidence>
<dbReference type="GeneID" id="66103694"/>
<keyword evidence="2" id="KW-1185">Reference proteome</keyword>
<evidence type="ECO:0000313" key="2">
    <source>
        <dbReference type="Proteomes" id="UP000812287"/>
    </source>
</evidence>
<dbReference type="EMBL" id="MU250565">
    <property type="protein sequence ID" value="KAG7440965.1"/>
    <property type="molecule type" value="Genomic_DNA"/>
</dbReference>
<gene>
    <name evidence="1" type="ORF">BT62DRAFT_559657</name>
</gene>
<dbReference type="RefSeq" id="XP_043034465.1">
    <property type="nucleotide sequence ID" value="XM_043181398.1"/>
</dbReference>
<comment type="caution">
    <text evidence="1">The sequence shown here is derived from an EMBL/GenBank/DDBJ whole genome shotgun (WGS) entry which is preliminary data.</text>
</comment>
<accession>A0A9P7VI39</accession>